<dbReference type="PANTHER" id="PTHR43300:SF7">
    <property type="entry name" value="UDP-N-ACETYLBACILLOSAMINE N-ACETYLTRANSFERASE"/>
    <property type="match status" value="1"/>
</dbReference>
<keyword evidence="4" id="KW-0012">Acyltransferase</keyword>
<keyword evidence="3" id="KW-0677">Repeat</keyword>
<evidence type="ECO:0000256" key="4">
    <source>
        <dbReference type="ARBA" id="ARBA00023315"/>
    </source>
</evidence>
<evidence type="ECO:0000256" key="1">
    <source>
        <dbReference type="ARBA" id="ARBA00007274"/>
    </source>
</evidence>
<dbReference type="CDD" id="cd03360">
    <property type="entry name" value="LbH_AT_putative"/>
    <property type="match status" value="1"/>
</dbReference>
<evidence type="ECO:0000256" key="3">
    <source>
        <dbReference type="ARBA" id="ARBA00022737"/>
    </source>
</evidence>
<dbReference type="Pfam" id="PF17836">
    <property type="entry name" value="PglD_N"/>
    <property type="match status" value="1"/>
</dbReference>
<dbReference type="Pfam" id="PF00132">
    <property type="entry name" value="Hexapep"/>
    <property type="match status" value="2"/>
</dbReference>
<dbReference type="InterPro" id="IPR041561">
    <property type="entry name" value="PglD_N"/>
</dbReference>
<proteinExistence type="inferred from homology"/>
<accession>A0A2N9YI23</accession>
<evidence type="ECO:0000256" key="2">
    <source>
        <dbReference type="ARBA" id="ARBA00022679"/>
    </source>
</evidence>
<dbReference type="Gene3D" id="3.40.50.20">
    <property type="match status" value="1"/>
</dbReference>
<keyword evidence="9" id="KW-1185">Reference proteome</keyword>
<dbReference type="RefSeq" id="WP_062151427.1">
    <property type="nucleotide sequence ID" value="NZ_CP012373.2"/>
</dbReference>
<dbReference type="InterPro" id="IPR001451">
    <property type="entry name" value="Hexapep"/>
</dbReference>
<feature type="binding site" evidence="6">
    <location>
        <position position="70"/>
    </location>
    <ligand>
        <name>substrate</name>
    </ligand>
</feature>
<comment type="similarity">
    <text evidence="1">Belongs to the transferase hexapeptide repeat family.</text>
</comment>
<dbReference type="AlphaFoldDB" id="A0A2N9YI23"/>
<dbReference type="OrthoDB" id="9794407at2"/>
<evidence type="ECO:0000313" key="9">
    <source>
        <dbReference type="Proteomes" id="UP000234271"/>
    </source>
</evidence>
<feature type="active site" description="Proton acceptor" evidence="5">
    <location>
        <position position="140"/>
    </location>
</feature>
<feature type="domain" description="PglD N-terminal" evidence="7">
    <location>
        <begin position="6"/>
        <end position="74"/>
    </location>
</feature>
<protein>
    <submittedName>
        <fullName evidence="8">Sugar acetyltransferase</fullName>
    </submittedName>
</protein>
<dbReference type="SUPFAM" id="SSF51161">
    <property type="entry name" value="Trimeric LpxA-like enzymes"/>
    <property type="match status" value="1"/>
</dbReference>
<dbReference type="Gene3D" id="2.160.10.10">
    <property type="entry name" value="Hexapeptide repeat proteins"/>
    <property type="match status" value="1"/>
</dbReference>
<gene>
    <name evidence="8" type="ORF">BLE401_16475</name>
</gene>
<evidence type="ECO:0000313" key="8">
    <source>
        <dbReference type="EMBL" id="AUI70134.1"/>
    </source>
</evidence>
<feature type="site" description="Increases basicity of active site His" evidence="5">
    <location>
        <position position="141"/>
    </location>
</feature>
<dbReference type="InterPro" id="IPR018357">
    <property type="entry name" value="Hexapep_transf_CS"/>
</dbReference>
<dbReference type="STRING" id="288004.AL038_07840"/>
<organism evidence="8 9">
    <name type="scientific">Beggiatoa leptomitoformis</name>
    <dbReference type="NCBI Taxonomy" id="288004"/>
    <lineage>
        <taxon>Bacteria</taxon>
        <taxon>Pseudomonadati</taxon>
        <taxon>Pseudomonadota</taxon>
        <taxon>Gammaproteobacteria</taxon>
        <taxon>Thiotrichales</taxon>
        <taxon>Thiotrichaceae</taxon>
        <taxon>Beggiatoa</taxon>
    </lineage>
</organism>
<dbReference type="PROSITE" id="PS00101">
    <property type="entry name" value="HEXAPEP_TRANSFERASES"/>
    <property type="match status" value="1"/>
</dbReference>
<dbReference type="InterPro" id="IPR011004">
    <property type="entry name" value="Trimer_LpxA-like_sf"/>
</dbReference>
<dbReference type="GO" id="GO:0016746">
    <property type="term" value="F:acyltransferase activity"/>
    <property type="evidence" value="ECO:0007669"/>
    <property type="project" value="UniProtKB-KW"/>
</dbReference>
<dbReference type="EMBL" id="CP018889">
    <property type="protein sequence ID" value="AUI70134.1"/>
    <property type="molecule type" value="Genomic_DNA"/>
</dbReference>
<dbReference type="NCBIfam" id="TIGR03570">
    <property type="entry name" value="NeuD_NnaD"/>
    <property type="match status" value="1"/>
</dbReference>
<dbReference type="InterPro" id="IPR050179">
    <property type="entry name" value="Trans_hexapeptide_repeat"/>
</dbReference>
<feature type="binding site" evidence="6">
    <location>
        <position position="149"/>
    </location>
    <ligand>
        <name>acetyl-CoA</name>
        <dbReference type="ChEBI" id="CHEBI:57288"/>
    </ligand>
</feature>
<evidence type="ECO:0000259" key="7">
    <source>
        <dbReference type="Pfam" id="PF17836"/>
    </source>
</evidence>
<evidence type="ECO:0000256" key="5">
    <source>
        <dbReference type="PIRSR" id="PIRSR620019-1"/>
    </source>
</evidence>
<name>A0A2N9YI23_9GAMM</name>
<dbReference type="PANTHER" id="PTHR43300">
    <property type="entry name" value="ACETYLTRANSFERASE"/>
    <property type="match status" value="1"/>
</dbReference>
<reference evidence="9" key="1">
    <citation type="submission" date="2016-12" db="EMBL/GenBank/DDBJ databases">
        <title>Complete Genome Sequence of Beggiatoa leptomitiformis D-401.</title>
        <authorList>
            <person name="Fomenkov A."/>
            <person name="Vincze T."/>
            <person name="Grabovich M."/>
            <person name="Anton B.P."/>
            <person name="Dubinina G."/>
            <person name="Orlova M."/>
            <person name="Belousova E."/>
            <person name="Roberts R.J."/>
        </authorList>
    </citation>
    <scope>NUCLEOTIDE SEQUENCE [LARGE SCALE GENOMIC DNA]</scope>
    <source>
        <strain evidence="9">D-401</strain>
    </source>
</reference>
<dbReference type="Proteomes" id="UP000234271">
    <property type="component" value="Chromosome"/>
</dbReference>
<sequence length="212" mass="21665">MSIPCIVLGAGGHAGVLLAVLELCQQPVLGITDARVSLQDSLIQGVKVLGDDQCVLHYSPTTVALVNGLGSIKTTMRRADIFKHFKAVGYSFLSVIHPQSILSVNVILGEGCQVMAGAIINPSAQLGQNVLLNTRAVIEHDCVIADHCHIATGAVLCGGCKVGMGAHIGAGATILQGVEIGEQALIAAGAVVTRAVPAGGRVAGVPARTLRK</sequence>
<dbReference type="KEGG" id="blep:AL038_07840"/>
<keyword evidence="2 8" id="KW-0808">Transferase</keyword>
<evidence type="ECO:0000256" key="6">
    <source>
        <dbReference type="PIRSR" id="PIRSR620019-2"/>
    </source>
</evidence>
<dbReference type="InterPro" id="IPR020019">
    <property type="entry name" value="AcTrfase_PglD-like"/>
</dbReference>